<dbReference type="InterPro" id="IPR056743">
    <property type="entry name" value="TRM5-TYW2-like_MTfase"/>
</dbReference>
<dbReference type="PROSITE" id="PS51684">
    <property type="entry name" value="SAM_MT_TRM5_TYW2"/>
    <property type="match status" value="1"/>
</dbReference>
<evidence type="ECO:0000256" key="10">
    <source>
        <dbReference type="ARBA" id="ARBA00047783"/>
    </source>
</evidence>
<dbReference type="HAMAP" id="MF_03152">
    <property type="entry name" value="TRM5"/>
    <property type="match status" value="1"/>
</dbReference>
<dbReference type="SUPFAM" id="SSF53335">
    <property type="entry name" value="S-adenosyl-L-methionine-dependent methyltransferases"/>
    <property type="match status" value="1"/>
</dbReference>
<dbReference type="PANTHER" id="PTHR23245">
    <property type="entry name" value="TRNA METHYLTRANSFERASE"/>
    <property type="match status" value="1"/>
</dbReference>
<keyword evidence="14" id="KW-1185">Reference proteome</keyword>
<organism evidence="13 14">
    <name type="scientific">Liparis tanakae</name>
    <name type="common">Tanaka's snailfish</name>
    <dbReference type="NCBI Taxonomy" id="230148"/>
    <lineage>
        <taxon>Eukaryota</taxon>
        <taxon>Metazoa</taxon>
        <taxon>Chordata</taxon>
        <taxon>Craniata</taxon>
        <taxon>Vertebrata</taxon>
        <taxon>Euteleostomi</taxon>
        <taxon>Actinopterygii</taxon>
        <taxon>Neopterygii</taxon>
        <taxon>Teleostei</taxon>
        <taxon>Neoteleostei</taxon>
        <taxon>Acanthomorphata</taxon>
        <taxon>Eupercaria</taxon>
        <taxon>Perciformes</taxon>
        <taxon>Cottioidei</taxon>
        <taxon>Cottales</taxon>
        <taxon>Liparidae</taxon>
        <taxon>Liparis</taxon>
    </lineage>
</organism>
<comment type="similarity">
    <text evidence="11">Belongs to the TRM5 / TYW2 family.</text>
</comment>
<dbReference type="AlphaFoldDB" id="A0A4Z2J1Y2"/>
<comment type="catalytic activity">
    <reaction evidence="10 11">
        <text>guanosine(37) in tRNA + S-adenosyl-L-methionine = N(1)-methylguanosine(37) in tRNA + S-adenosyl-L-homocysteine + H(+)</text>
        <dbReference type="Rhea" id="RHEA:36899"/>
        <dbReference type="Rhea" id="RHEA-COMP:10145"/>
        <dbReference type="Rhea" id="RHEA-COMP:10147"/>
        <dbReference type="ChEBI" id="CHEBI:15378"/>
        <dbReference type="ChEBI" id="CHEBI:57856"/>
        <dbReference type="ChEBI" id="CHEBI:59789"/>
        <dbReference type="ChEBI" id="CHEBI:73542"/>
        <dbReference type="ChEBI" id="CHEBI:74269"/>
        <dbReference type="EC" id="2.1.1.228"/>
    </reaction>
</comment>
<dbReference type="Gene3D" id="3.30.300.110">
    <property type="entry name" value="Met-10+ protein-like domains"/>
    <property type="match status" value="1"/>
</dbReference>
<dbReference type="GO" id="GO:0005759">
    <property type="term" value="C:mitochondrial matrix"/>
    <property type="evidence" value="ECO:0007669"/>
    <property type="project" value="UniProtKB-SubCell"/>
</dbReference>
<comment type="subcellular location">
    <subcellularLocation>
        <location evidence="11">Mitochondrion matrix</location>
    </subcellularLocation>
    <subcellularLocation>
        <location evidence="11">Nucleus</location>
    </subcellularLocation>
    <subcellularLocation>
        <location evidence="11">Cytoplasm</location>
    </subcellularLocation>
    <text evidence="11">Predominantly in the mitochondria and in the nucleus.</text>
</comment>
<evidence type="ECO:0000256" key="8">
    <source>
        <dbReference type="ARBA" id="ARBA00023242"/>
    </source>
</evidence>
<protein>
    <recommendedName>
        <fullName evidence="11">tRNA (guanine(37)-N1)-methyltransferase</fullName>
        <ecNumber evidence="11">2.1.1.228</ecNumber>
    </recommendedName>
    <alternativeName>
        <fullName evidence="11">M1G-methyltransferase</fullName>
    </alternativeName>
    <alternativeName>
        <fullName evidence="11">tRNA [GM37] methyltransferase</fullName>
    </alternativeName>
    <alternativeName>
        <fullName evidence="11">tRNA methyltransferase 5 homolog</fullName>
    </alternativeName>
</protein>
<dbReference type="FunFam" id="3.40.50.150:FF:000102">
    <property type="entry name" value="tRNA (guanine(37)-N1)-methyltransferase"/>
    <property type="match status" value="1"/>
</dbReference>
<feature type="domain" description="SAM-dependent methyltransferase TRM5/TYW2-type" evidence="12">
    <location>
        <begin position="183"/>
        <end position="449"/>
    </location>
</feature>
<dbReference type="InterPro" id="IPR030382">
    <property type="entry name" value="MeTrfase_TRM5/TYW2"/>
</dbReference>
<evidence type="ECO:0000313" key="13">
    <source>
        <dbReference type="EMBL" id="TNN84230.1"/>
    </source>
</evidence>
<dbReference type="EMBL" id="SRLO01000028">
    <property type="protein sequence ID" value="TNN84230.1"/>
    <property type="molecule type" value="Genomic_DNA"/>
</dbReference>
<comment type="function">
    <text evidence="11">Specifically methylates the N1 position of guanosine-37 in various cytoplasmic and mitochondrial tRNAs. Methylation is not dependent on the nature of the nucleoside 5' of the target nucleoside. This is the first step in the biosynthesis of wybutosine (yW), a modified base adjacent to the anticodon of tRNAs and required for accurate decoding.</text>
</comment>
<feature type="binding site" evidence="11">
    <location>
        <begin position="310"/>
        <end position="311"/>
    </location>
    <ligand>
        <name>S-adenosyl-L-methionine</name>
        <dbReference type="ChEBI" id="CHEBI:59789"/>
    </ligand>
</feature>
<evidence type="ECO:0000256" key="11">
    <source>
        <dbReference type="HAMAP-Rule" id="MF_03152"/>
    </source>
</evidence>
<feature type="binding site" evidence="11">
    <location>
        <position position="272"/>
    </location>
    <ligand>
        <name>S-adenosyl-L-methionine</name>
        <dbReference type="ChEBI" id="CHEBI:59789"/>
    </ligand>
</feature>
<comment type="similarity">
    <text evidence="1">Belongs to the class I-like SAM-binding methyltransferase superfamily. TRM5/TYW2 family.</text>
</comment>
<dbReference type="GO" id="GO:0052906">
    <property type="term" value="F:tRNA (guanine(37)-N1)-methyltransferase activity"/>
    <property type="evidence" value="ECO:0007669"/>
    <property type="project" value="UniProtKB-UniRule"/>
</dbReference>
<evidence type="ECO:0000256" key="5">
    <source>
        <dbReference type="ARBA" id="ARBA00022691"/>
    </source>
</evidence>
<evidence type="ECO:0000256" key="1">
    <source>
        <dbReference type="ARBA" id="ARBA00009775"/>
    </source>
</evidence>
<keyword evidence="8 11" id="KW-0539">Nucleus</keyword>
<evidence type="ECO:0000313" key="14">
    <source>
        <dbReference type="Proteomes" id="UP000314294"/>
    </source>
</evidence>
<accession>A0A4Z2J1Y2</accession>
<evidence type="ECO:0000259" key="12">
    <source>
        <dbReference type="PROSITE" id="PS51684"/>
    </source>
</evidence>
<dbReference type="PANTHER" id="PTHR23245:SF36">
    <property type="entry name" value="TRNA (GUANINE(37)-N1)-METHYLTRANSFERASE"/>
    <property type="match status" value="1"/>
</dbReference>
<evidence type="ECO:0000256" key="3">
    <source>
        <dbReference type="ARBA" id="ARBA00022603"/>
    </source>
</evidence>
<reference evidence="13 14" key="1">
    <citation type="submission" date="2019-03" db="EMBL/GenBank/DDBJ databases">
        <title>First draft genome of Liparis tanakae, snailfish: a comprehensive survey of snailfish specific genes.</title>
        <authorList>
            <person name="Kim W."/>
            <person name="Song I."/>
            <person name="Jeong J.-H."/>
            <person name="Kim D."/>
            <person name="Kim S."/>
            <person name="Ryu S."/>
            <person name="Song J.Y."/>
            <person name="Lee S.K."/>
        </authorList>
    </citation>
    <scope>NUCLEOTIDE SEQUENCE [LARGE SCALE GENOMIC DNA]</scope>
    <source>
        <tissue evidence="13">Muscle</tissue>
    </source>
</reference>
<dbReference type="Proteomes" id="UP000314294">
    <property type="component" value="Unassembled WGS sequence"/>
</dbReference>
<dbReference type="CDD" id="cd02440">
    <property type="entry name" value="AdoMet_MTases"/>
    <property type="match status" value="1"/>
</dbReference>
<evidence type="ECO:0000256" key="7">
    <source>
        <dbReference type="ARBA" id="ARBA00023128"/>
    </source>
</evidence>
<dbReference type="InterPro" id="IPR029063">
    <property type="entry name" value="SAM-dependent_MTases_sf"/>
</dbReference>
<dbReference type="InterPro" id="IPR056744">
    <property type="entry name" value="TRM5/TYW2-like_N"/>
</dbReference>
<dbReference type="GO" id="GO:0005634">
    <property type="term" value="C:nucleus"/>
    <property type="evidence" value="ECO:0007669"/>
    <property type="project" value="UniProtKB-SubCell"/>
</dbReference>
<keyword evidence="6 11" id="KW-0819">tRNA processing</keyword>
<keyword evidence="7 11" id="KW-0496">Mitochondrion</keyword>
<dbReference type="Gene3D" id="3.40.50.150">
    <property type="entry name" value="Vaccinia Virus protein VP39"/>
    <property type="match status" value="1"/>
</dbReference>
<keyword evidence="3 11" id="KW-0489">Methyltransferase</keyword>
<dbReference type="Pfam" id="PF25133">
    <property type="entry name" value="TYW2_N_2"/>
    <property type="match status" value="1"/>
</dbReference>
<comment type="caution">
    <text evidence="13">The sequence shown here is derived from an EMBL/GenBank/DDBJ whole genome shotgun (WGS) entry which is preliminary data.</text>
</comment>
<dbReference type="Pfam" id="PF02475">
    <property type="entry name" value="TRM5-TYW2_MTfase"/>
    <property type="match status" value="1"/>
</dbReference>
<dbReference type="EC" id="2.1.1.228" evidence="11"/>
<dbReference type="GO" id="GO:0002939">
    <property type="term" value="P:tRNA N1-guanine methylation"/>
    <property type="evidence" value="ECO:0007669"/>
    <property type="project" value="TreeGrafter"/>
</dbReference>
<feature type="binding site" evidence="11">
    <location>
        <begin position="338"/>
        <end position="339"/>
    </location>
    <ligand>
        <name>S-adenosyl-L-methionine</name>
        <dbReference type="ChEBI" id="CHEBI:59789"/>
    </ligand>
</feature>
<keyword evidence="5 11" id="KW-0949">S-adenosyl-L-methionine</keyword>
<keyword evidence="4 11" id="KW-0808">Transferase</keyword>
<dbReference type="GO" id="GO:0070901">
    <property type="term" value="P:mitochondrial tRNA methylation"/>
    <property type="evidence" value="ECO:0007669"/>
    <property type="project" value="TreeGrafter"/>
</dbReference>
<comment type="function">
    <text evidence="9">Involved in mitochondrial tRNA methylation. Specifically methylates the N1 position of guanosine-37 in various tRNAs. Methylation is not dependent on the nature of the nucleoside 5' of the target nucleoside. This is the first step in the biosynthesis of wybutosine (yW), a modified base adjacent to the anticodon of tRNAs and required for accurate decoding.</text>
</comment>
<feature type="binding site" evidence="11">
    <location>
        <position position="366"/>
    </location>
    <ligand>
        <name>S-adenosyl-L-methionine</name>
        <dbReference type="ChEBI" id="CHEBI:59789"/>
    </ligand>
</feature>
<evidence type="ECO:0000256" key="2">
    <source>
        <dbReference type="ARBA" id="ARBA00022490"/>
    </source>
</evidence>
<dbReference type="InterPro" id="IPR025792">
    <property type="entry name" value="tRNA_Gua_MeTrfase_euk"/>
</dbReference>
<dbReference type="OrthoDB" id="408788at2759"/>
<evidence type="ECO:0000256" key="4">
    <source>
        <dbReference type="ARBA" id="ARBA00022679"/>
    </source>
</evidence>
<dbReference type="FunFam" id="3.30.300.110:FF:000001">
    <property type="entry name" value="tRNA (guanine(37)-N1)-methyltransferase"/>
    <property type="match status" value="1"/>
</dbReference>
<name>A0A4Z2J1Y2_9TELE</name>
<evidence type="ECO:0000256" key="6">
    <source>
        <dbReference type="ARBA" id="ARBA00022694"/>
    </source>
</evidence>
<evidence type="ECO:0000256" key="9">
    <source>
        <dbReference type="ARBA" id="ARBA00045951"/>
    </source>
</evidence>
<sequence>MPLPMMAFIRVFASIPVKGNRKAAAAHRSFCSAASLPASACSGLAPERIMEHKLYRAPPEVRGMTSLDIEAFTQTITVPALRVPTGVLNKVVKSLKKATIQRPGVPRVVQDKEESSDFRLVLLDPHRVSSPSSFSEAEAEALRSFSVAQELQNYELRLTYHNLKSEEVLEAVLPQGQDVTSGFSRVGHIAHINLRDHQLPYKNLIGQVIMDKNPGVTCVVNKTNMIDSTYRNFKMEMLAGEENMVAKVKENGVTYEFDFSHVYWNPRLSTEHQRVVQLVKRGDTVFDVFAGVGPFAVPAARSGANVLANDLNPESHRWLQHNSKLNKVEKKVRCFNLDGRAFIRGPVRQELPALLRGGAGVHVVMNLPALALDFLDAFKGLLHQENLPTENLPTVHCYGFSKDENPEADVAERASRSLGFPLKDRCSVHFVRNVAPNKDMMCVSFSVPKEVLFSGDQEQTVTFLPGGWRRSALQREQPTERILNRPMTRQSRGVSSSCVLRHGGPHVVQIPENTQRALARRVRVRTHGGKLEDELDSFHMTIHGAAAERRAFGFFRETAAKSGTLEGKQPI</sequence>
<keyword evidence="2 11" id="KW-0963">Cytoplasm</keyword>
<proteinExistence type="inferred from homology"/>
<comment type="subunit">
    <text evidence="11">Monomer.</text>
</comment>
<gene>
    <name evidence="13" type="primary">trmt5</name>
    <name evidence="11" type="synonym">TRM5</name>
    <name evidence="11" type="synonym">TRMT5</name>
    <name evidence="13" type="ORF">EYF80_005557</name>
</gene>